<keyword evidence="4" id="KW-1185">Reference proteome</keyword>
<feature type="compositionally biased region" description="Low complexity" evidence="2">
    <location>
        <begin position="801"/>
        <end position="813"/>
    </location>
</feature>
<evidence type="ECO:0000256" key="1">
    <source>
        <dbReference type="ARBA" id="ARBA00004430"/>
    </source>
</evidence>
<evidence type="ECO:0000313" key="4">
    <source>
        <dbReference type="Proteomes" id="UP000256970"/>
    </source>
</evidence>
<proteinExistence type="predicted"/>
<feature type="compositionally biased region" description="Low complexity" evidence="2">
    <location>
        <begin position="741"/>
        <end position="760"/>
    </location>
</feature>
<evidence type="ECO:0000313" key="3">
    <source>
        <dbReference type="EMBL" id="SZX78067.1"/>
    </source>
</evidence>
<organism evidence="3 4">
    <name type="scientific">Tetradesmus obliquus</name>
    <name type="common">Green alga</name>
    <name type="synonym">Acutodesmus obliquus</name>
    <dbReference type="NCBI Taxonomy" id="3088"/>
    <lineage>
        <taxon>Eukaryota</taxon>
        <taxon>Viridiplantae</taxon>
        <taxon>Chlorophyta</taxon>
        <taxon>core chlorophytes</taxon>
        <taxon>Chlorophyceae</taxon>
        <taxon>CS clade</taxon>
        <taxon>Sphaeropleales</taxon>
        <taxon>Scenedesmaceae</taxon>
        <taxon>Tetradesmus</taxon>
    </lineage>
</organism>
<comment type="subcellular location">
    <subcellularLocation>
        <location evidence="1">Cytoplasm</location>
        <location evidence="1">Cytoskeleton</location>
        <location evidence="1">Cilium axoneme</location>
    </subcellularLocation>
</comment>
<dbReference type="Proteomes" id="UP000256970">
    <property type="component" value="Unassembled WGS sequence"/>
</dbReference>
<dbReference type="GO" id="GO:0005930">
    <property type="term" value="C:axoneme"/>
    <property type="evidence" value="ECO:0007669"/>
    <property type="project" value="UniProtKB-SubCell"/>
</dbReference>
<feature type="compositionally biased region" description="Low complexity" evidence="2">
    <location>
        <begin position="602"/>
        <end position="621"/>
    </location>
</feature>
<accession>A0A383WKS6</accession>
<feature type="region of interest" description="Disordered" evidence="2">
    <location>
        <begin position="741"/>
        <end position="854"/>
    </location>
</feature>
<dbReference type="InterPro" id="IPR032675">
    <property type="entry name" value="LRR_dom_sf"/>
</dbReference>
<dbReference type="Gene3D" id="3.80.10.10">
    <property type="entry name" value="Ribonuclease Inhibitor"/>
    <property type="match status" value="1"/>
</dbReference>
<dbReference type="AlphaFoldDB" id="A0A383WKS6"/>
<feature type="region of interest" description="Disordered" evidence="2">
    <location>
        <begin position="602"/>
        <end position="628"/>
    </location>
</feature>
<name>A0A383WKS6_TETOB</name>
<sequence length="1044" mass="105023">MWEVEQANGSALQLRLCSRIPSIHSIHAVNMLAHVSVLDTAAASRGAVSVGWPGSVQQAAAALPALRTAHLNSSQASLVELLLHAAPQLSRIELAVTGVTPTVVRLLAQLPALASLELQLAHPGWQKACAGLGGISQLTQLSIVGRPMDEAARHGEGCVSAGFWAGCIAPLGQLRSLSVNPWIKAVPGVPSASYSSLGRLRQLSVPYCSGKAGQGATAATLGQLAAHCSELTALTIGVHEFNWDVSGLAALTGLVSLELHNPFLKEVWGLAPCTAAHLAPLTAARHLTSLTISTLRLPLLSDVMAAAGLAPGAAALVSGPGKPAAAAAALAAVGGPAFGDMVTAIAIAAVAAAMRGKALPGTAAAIAAADLQAATAAAIAHAAAQVPQHLDLDQLQRLPAACDSQHTEAAAAAAAEGAAPPQQQQLAAGGSIVDSWQLQPAAGPGPGRLARKVVQAVAAHINGAAGPAAAGGEAVAAAAAAAAGDHEQPATLHAVQSARHAAIALATAIAPSAAAAAAAALFTIGGSAAPPGLAAAVQQQALHAGAAAAAAGADNPLAPVVAGLGAPAPALGFVAVPVVPPPPPPPPVAQAAAVLAAMAGQQQQQQDGAHLPDSAVSGQQQQRRRRAASAADIAGAAAAAAASAAGALLGQLPVLLRLRRLTVGTTHGKFMAGVSLAALAPNLTCFEDLSEIMRQPLYATDALAGLSQLKLLTVNVDTLQLHVSSSGSLTALSSMAADSAAASSSGGVGSQKQQQQQGTQPTPADSEPLAAPTAADAPAAAAAVPSKQRQRQRRQKSVNLTAAAAAAAATGAGSQPSLPAPVVEPQQQQQPLMQEQEQPQCPEDQQQRQQQKRCPPLLPLVDPSVWRGLGQLRCLRLLMLGHVAAELLPGEGGRLLPRVAGITRLELCSAFGGQPEYAATYSIAEDPALWQEQVGVRELVVDGGVLLGGFLVDAGMAALLTRQMSQLATLVLARCPDLCISHLRDAVARRLAPRIVVRRDCSVSEAEVVALAQGLARQRGVVLEMASAAPGEYADRSYTYAVDD</sequence>
<feature type="compositionally biased region" description="Low complexity" evidence="2">
    <location>
        <begin position="768"/>
        <end position="785"/>
    </location>
</feature>
<feature type="compositionally biased region" description="Low complexity" evidence="2">
    <location>
        <begin position="824"/>
        <end position="854"/>
    </location>
</feature>
<gene>
    <name evidence="3" type="ORF">BQ4739_LOCUS18390</name>
</gene>
<reference evidence="3 4" key="1">
    <citation type="submission" date="2016-10" db="EMBL/GenBank/DDBJ databases">
        <authorList>
            <person name="Cai Z."/>
        </authorList>
    </citation>
    <scope>NUCLEOTIDE SEQUENCE [LARGE SCALE GENOMIC DNA]</scope>
</reference>
<evidence type="ECO:0000256" key="2">
    <source>
        <dbReference type="SAM" id="MobiDB-lite"/>
    </source>
</evidence>
<dbReference type="EMBL" id="FNXT01001302">
    <property type="protein sequence ID" value="SZX78067.1"/>
    <property type="molecule type" value="Genomic_DNA"/>
</dbReference>
<protein>
    <submittedName>
        <fullName evidence="3">Uncharacterized protein</fullName>
    </submittedName>
</protein>